<dbReference type="Gene3D" id="3.30.40.10">
    <property type="entry name" value="Zinc/RING finger domain, C3HC4 (zinc finger)"/>
    <property type="match status" value="1"/>
</dbReference>
<dbReference type="EMBL" id="VZSC01007198">
    <property type="protein sequence ID" value="NWX43821.1"/>
    <property type="molecule type" value="Genomic_DNA"/>
</dbReference>
<evidence type="ECO:0000256" key="6">
    <source>
        <dbReference type="ARBA" id="ARBA00022833"/>
    </source>
</evidence>
<feature type="domain" description="PHD-type" evidence="11">
    <location>
        <begin position="159"/>
        <end position="215"/>
    </location>
</feature>
<keyword evidence="4" id="KW-0479">Metal-binding</keyword>
<evidence type="ECO:0000256" key="8">
    <source>
        <dbReference type="ARBA" id="ARBA00063548"/>
    </source>
</evidence>
<evidence type="ECO:0000256" key="3">
    <source>
        <dbReference type="ARBA" id="ARBA00016814"/>
    </source>
</evidence>
<dbReference type="FunFam" id="3.30.40.10:FF:000101">
    <property type="entry name" value="Integrator complex subunit 12"/>
    <property type="match status" value="1"/>
</dbReference>
<dbReference type="InterPro" id="IPR013083">
    <property type="entry name" value="Znf_RING/FYVE/PHD"/>
</dbReference>
<dbReference type="OrthoDB" id="5846437at2759"/>
<evidence type="ECO:0000256" key="4">
    <source>
        <dbReference type="ARBA" id="ARBA00022723"/>
    </source>
</evidence>
<evidence type="ECO:0000313" key="13">
    <source>
        <dbReference type="Proteomes" id="UP000516988"/>
    </source>
</evidence>
<keyword evidence="7" id="KW-0539">Nucleus</keyword>
<evidence type="ECO:0000313" key="12">
    <source>
        <dbReference type="EMBL" id="NWX43821.1"/>
    </source>
</evidence>
<keyword evidence="13" id="KW-1185">Reference proteome</keyword>
<keyword evidence="6" id="KW-0862">Zinc</keyword>
<dbReference type="GO" id="GO:0160240">
    <property type="term" value="P:RNA polymerase II transcription initiation surveillance"/>
    <property type="evidence" value="ECO:0007669"/>
    <property type="project" value="UniProtKB-ARBA"/>
</dbReference>
<dbReference type="Pfam" id="PF00628">
    <property type="entry name" value="PHD"/>
    <property type="match status" value="1"/>
</dbReference>
<dbReference type="SUPFAM" id="SSF57903">
    <property type="entry name" value="FYVE/PHD zinc finger"/>
    <property type="match status" value="1"/>
</dbReference>
<dbReference type="InterPro" id="IPR019787">
    <property type="entry name" value="Znf_PHD-finger"/>
</dbReference>
<reference evidence="12 13" key="1">
    <citation type="submission" date="2019-09" db="EMBL/GenBank/DDBJ databases">
        <title>Bird 10,000 Genomes (B10K) Project - Family phase.</title>
        <authorList>
            <person name="Zhang G."/>
        </authorList>
    </citation>
    <scope>NUCLEOTIDE SEQUENCE [LARGE SCALE GENOMIC DNA]</scope>
    <source>
        <strain evidence="12">OUT-0004</strain>
    </source>
</reference>
<dbReference type="GO" id="GO:0034472">
    <property type="term" value="P:snRNA 3'-end processing"/>
    <property type="evidence" value="ECO:0007669"/>
    <property type="project" value="TreeGrafter"/>
</dbReference>
<dbReference type="InterPro" id="IPR011011">
    <property type="entry name" value="Znf_FYVE_PHD"/>
</dbReference>
<dbReference type="PROSITE" id="PS50016">
    <property type="entry name" value="ZF_PHD_2"/>
    <property type="match status" value="1"/>
</dbReference>
<dbReference type="GO" id="GO:0008270">
    <property type="term" value="F:zinc ion binding"/>
    <property type="evidence" value="ECO:0007669"/>
    <property type="project" value="UniProtKB-KW"/>
</dbReference>
<keyword evidence="5 9" id="KW-0863">Zinc-finger</keyword>
<evidence type="ECO:0000256" key="1">
    <source>
        <dbReference type="ARBA" id="ARBA00004123"/>
    </source>
</evidence>
<evidence type="ECO:0000256" key="9">
    <source>
        <dbReference type="PROSITE-ProRule" id="PRU00146"/>
    </source>
</evidence>
<feature type="compositionally biased region" description="Polar residues" evidence="10">
    <location>
        <begin position="126"/>
        <end position="137"/>
    </location>
</feature>
<dbReference type="PROSITE" id="PS01359">
    <property type="entry name" value="ZF_PHD_1"/>
    <property type="match status" value="1"/>
</dbReference>
<feature type="compositionally biased region" description="Gly residues" evidence="10">
    <location>
        <begin position="407"/>
        <end position="416"/>
    </location>
</feature>
<evidence type="ECO:0000256" key="5">
    <source>
        <dbReference type="ARBA" id="ARBA00022771"/>
    </source>
</evidence>
<dbReference type="GO" id="GO:0160232">
    <property type="term" value="C:INTAC complex"/>
    <property type="evidence" value="ECO:0007669"/>
    <property type="project" value="UniProtKB-ARBA"/>
</dbReference>
<feature type="region of interest" description="Disordered" evidence="10">
    <location>
        <begin position="39"/>
        <end position="143"/>
    </location>
</feature>
<comment type="caution">
    <text evidence="12">The sequence shown here is derived from an EMBL/GenBank/DDBJ whole genome shotgun (WGS) entry which is preliminary data.</text>
</comment>
<dbReference type="GO" id="GO:0032039">
    <property type="term" value="C:integrator complex"/>
    <property type="evidence" value="ECO:0007669"/>
    <property type="project" value="UniProtKB-ARBA"/>
</dbReference>
<proteinExistence type="inferred from homology"/>
<dbReference type="CDD" id="cd15501">
    <property type="entry name" value="PHD_Int12"/>
    <property type="match status" value="1"/>
</dbReference>
<dbReference type="PANTHER" id="PTHR13415">
    <property type="entry name" value="NUCLEAR FACTOR-RELATED"/>
    <property type="match status" value="1"/>
</dbReference>
<gene>
    <name evidence="12" type="primary">Ints12</name>
    <name evidence="12" type="ORF">STECAR_R09986</name>
</gene>
<dbReference type="InterPro" id="IPR039054">
    <property type="entry name" value="Int12_PHD"/>
</dbReference>
<dbReference type="AlphaFoldDB" id="A0A7K6W8X3"/>
<feature type="non-terminal residue" evidence="12">
    <location>
        <position position="1"/>
    </location>
</feature>
<dbReference type="SMART" id="SM00249">
    <property type="entry name" value="PHD"/>
    <property type="match status" value="1"/>
</dbReference>
<accession>A0A7K6W8X3</accession>
<comment type="subunit">
    <text evidence="8">Component of the Integrator complex, composed of core subunits INTS1, INTS2, INTS3, INTS4, INTS5, INTS6, INTS7, INTS8, INTS9/RC74, INTS10, INTS11/CPSF3L, INTS12, INTS13, INTS14 and INTS15. The core complex associates with protein phosphatase 2A subunits PPP2CA and PPP2R1A, to form the Integrator-PP2A (INTAC) complex.</text>
</comment>
<feature type="compositionally biased region" description="Polar residues" evidence="10">
    <location>
        <begin position="424"/>
        <end position="444"/>
    </location>
</feature>
<dbReference type="InterPro" id="IPR019786">
    <property type="entry name" value="Zinc_finger_PHD-type_CS"/>
</dbReference>
<dbReference type="InterPro" id="IPR001965">
    <property type="entry name" value="Znf_PHD"/>
</dbReference>
<feature type="compositionally biased region" description="Basic and acidic residues" evidence="10">
    <location>
        <begin position="88"/>
        <end position="125"/>
    </location>
</feature>
<comment type="subcellular location">
    <subcellularLocation>
        <location evidence="1">Nucleus</location>
    </subcellularLocation>
</comment>
<sequence length="463" mass="48645">MAATVNLELDPIFLKALGFLHSKSKDSAEKLKALLDESLARGTDSSYRPCQKEVEQPKVSVTKPISSKQEPKASSGLPSGNNNGKPTISEKVKKETEKRSADKMKGDTAEGADTPKKPRLEKQEARSSPITVQTSKDLSMPDLSSFEETSADDFAMEMGLACVVCRQMTVVSGNQLVECQECHNLYHQDCHKPQVTDKEVNDPRLVWYCARCTRQMKRMAQKTQKPPQKPAPAVVSVAPAVKDPLVKKPEIKLKPETPPTFLAFKRTEVKTSAAISGNSASTSVSSSATSGLTGWAAFAAKTSSANPSTAKLGSTAQSASGKPAASSNNQKPVGLSGLATSKTGLGSKIASANNSTNPVQLKPPPPLTLGKTTLSRSVSSDNVSKVGLPSPSSTAPSTSSQVSSGNGNSGTAGNSGGSTSKTTADTGNQSASLKGPTSQESQLNAMKRLQMVKKKAAQKKLKK</sequence>
<feature type="non-terminal residue" evidence="12">
    <location>
        <position position="463"/>
    </location>
</feature>
<name>A0A7K6W8X3_STECA</name>
<feature type="compositionally biased region" description="Polar residues" evidence="10">
    <location>
        <begin position="76"/>
        <end position="86"/>
    </location>
</feature>
<feature type="compositionally biased region" description="Low complexity" evidence="10">
    <location>
        <begin position="389"/>
        <end position="406"/>
    </location>
</feature>
<dbReference type="InterPro" id="IPR051776">
    <property type="entry name" value="Integrator_subunit_12"/>
</dbReference>
<organism evidence="12 13">
    <name type="scientific">Steatornis caripensis</name>
    <name type="common">Oilbird</name>
    <dbReference type="NCBI Taxonomy" id="48435"/>
    <lineage>
        <taxon>Eukaryota</taxon>
        <taxon>Metazoa</taxon>
        <taxon>Chordata</taxon>
        <taxon>Craniata</taxon>
        <taxon>Vertebrata</taxon>
        <taxon>Euteleostomi</taxon>
        <taxon>Archelosauria</taxon>
        <taxon>Archosauria</taxon>
        <taxon>Dinosauria</taxon>
        <taxon>Saurischia</taxon>
        <taxon>Theropoda</taxon>
        <taxon>Coelurosauria</taxon>
        <taxon>Aves</taxon>
        <taxon>Neognathae</taxon>
        <taxon>Neoaves</taxon>
        <taxon>Strisores</taxon>
        <taxon>Caprimulgiformes</taxon>
        <taxon>Steatornithidae</taxon>
        <taxon>Steatornis</taxon>
    </lineage>
</organism>
<dbReference type="PANTHER" id="PTHR13415:SF2">
    <property type="entry name" value="INTEGRATOR COMPLEX SUBUNIT 12"/>
    <property type="match status" value="1"/>
</dbReference>
<feature type="compositionally biased region" description="Basic residues" evidence="10">
    <location>
        <begin position="450"/>
        <end position="463"/>
    </location>
</feature>
<feature type="compositionally biased region" description="Polar residues" evidence="10">
    <location>
        <begin position="338"/>
        <end position="359"/>
    </location>
</feature>
<dbReference type="Proteomes" id="UP000516988">
    <property type="component" value="Unassembled WGS sequence"/>
</dbReference>
<evidence type="ECO:0000256" key="2">
    <source>
        <dbReference type="ARBA" id="ARBA00006009"/>
    </source>
</evidence>
<evidence type="ECO:0000259" key="11">
    <source>
        <dbReference type="PROSITE" id="PS50016"/>
    </source>
</evidence>
<comment type="similarity">
    <text evidence="2">Belongs to the Integrator subunit 12 family.</text>
</comment>
<feature type="compositionally biased region" description="Polar residues" evidence="10">
    <location>
        <begin position="304"/>
        <end position="331"/>
    </location>
</feature>
<feature type="region of interest" description="Disordered" evidence="10">
    <location>
        <begin position="304"/>
        <end position="463"/>
    </location>
</feature>
<evidence type="ECO:0000256" key="10">
    <source>
        <dbReference type="SAM" id="MobiDB-lite"/>
    </source>
</evidence>
<evidence type="ECO:0000256" key="7">
    <source>
        <dbReference type="ARBA" id="ARBA00023242"/>
    </source>
</evidence>
<protein>
    <recommendedName>
        <fullName evidence="3">Integrator complex subunit 12</fullName>
    </recommendedName>
</protein>